<dbReference type="InterPro" id="IPR011059">
    <property type="entry name" value="Metal-dep_hydrolase_composite"/>
</dbReference>
<protein>
    <submittedName>
        <fullName evidence="2">Amidohydrolase-related family protein</fullName>
    </submittedName>
</protein>
<accession>A0A975GTC5</accession>
<name>A0A975GTC5_9BACT</name>
<dbReference type="AlphaFoldDB" id="A0A975GTC5"/>
<organism evidence="2 3">
    <name type="scientific">Desulfonema magnum</name>
    <dbReference type="NCBI Taxonomy" id="45655"/>
    <lineage>
        <taxon>Bacteria</taxon>
        <taxon>Pseudomonadati</taxon>
        <taxon>Thermodesulfobacteriota</taxon>
        <taxon>Desulfobacteria</taxon>
        <taxon>Desulfobacterales</taxon>
        <taxon>Desulfococcaceae</taxon>
        <taxon>Desulfonema</taxon>
    </lineage>
</organism>
<dbReference type="SUPFAM" id="SSF51556">
    <property type="entry name" value="Metallo-dependent hydrolases"/>
    <property type="match status" value="1"/>
</dbReference>
<dbReference type="Gene3D" id="3.20.20.140">
    <property type="entry name" value="Metal-dependent hydrolases"/>
    <property type="match status" value="1"/>
</dbReference>
<dbReference type="EMBL" id="CP061800">
    <property type="protein sequence ID" value="QTA92924.1"/>
    <property type="molecule type" value="Genomic_DNA"/>
</dbReference>
<evidence type="ECO:0000313" key="3">
    <source>
        <dbReference type="Proteomes" id="UP000663722"/>
    </source>
</evidence>
<dbReference type="GO" id="GO:0016810">
    <property type="term" value="F:hydrolase activity, acting on carbon-nitrogen (but not peptide) bonds"/>
    <property type="evidence" value="ECO:0007669"/>
    <property type="project" value="InterPro"/>
</dbReference>
<dbReference type="InterPro" id="IPR006680">
    <property type="entry name" value="Amidohydro-rel"/>
</dbReference>
<dbReference type="Pfam" id="PF01979">
    <property type="entry name" value="Amidohydro_1"/>
    <property type="match status" value="1"/>
</dbReference>
<sequence length="396" mass="42624">MCKGISQILLKNGLIIDPSQKIHQKGSVVIRDGKILSVGEDVSDTEMMTVFDMEGKIITPGLIDLHCHPAAGFASIGVPEEEIGLKSGVTLLGDAGTAGSANFEAMRLFIVNPANTDILCFLNLASAGLIRLPEIRTENDTDIEEARDVISANKDIIRGVKVRAVEPLAHGPGIKGIELAKKLASDANLPLMMHVGETRPRVSDDKMDDFSRAAVSLLEKGDILSHYLTWEPGGMILADGTVYPELEAARKRGVILDSSHGLNHFSFTVARHAISKGLIPTVISTDLCSPVLSSAPSLAVVMSKFIHLGLSLDQVIEMTTIQPAKALGEEKKRGSLKPGMTADITVMELTKGNYIFRDGTNGETLHGEVLLEPRMVFKAGEVMPAYSRYHIPPAFT</sequence>
<dbReference type="RefSeq" id="WP_207680089.1">
    <property type="nucleotide sequence ID" value="NZ_CP061800.1"/>
</dbReference>
<evidence type="ECO:0000313" key="2">
    <source>
        <dbReference type="EMBL" id="QTA92924.1"/>
    </source>
</evidence>
<proteinExistence type="predicted"/>
<dbReference type="InterPro" id="IPR020043">
    <property type="entry name" value="Deacetylase_Atu3266-like"/>
</dbReference>
<evidence type="ECO:0000259" key="1">
    <source>
        <dbReference type="Pfam" id="PF01979"/>
    </source>
</evidence>
<dbReference type="Proteomes" id="UP000663722">
    <property type="component" value="Chromosome"/>
</dbReference>
<feature type="domain" description="Amidohydrolase-related" evidence="1">
    <location>
        <begin position="57"/>
        <end position="351"/>
    </location>
</feature>
<reference evidence="2" key="1">
    <citation type="journal article" date="2021" name="Microb. Physiol.">
        <title>Proteogenomic Insights into the Physiology of Marine, Sulfate-Reducing, Filamentous Desulfonema limicola and Desulfonema magnum.</title>
        <authorList>
            <person name="Schnaars V."/>
            <person name="Wohlbrand L."/>
            <person name="Scheve S."/>
            <person name="Hinrichs C."/>
            <person name="Reinhardt R."/>
            <person name="Rabus R."/>
        </authorList>
    </citation>
    <scope>NUCLEOTIDE SEQUENCE</scope>
    <source>
        <strain evidence="2">4be13</strain>
    </source>
</reference>
<dbReference type="KEGG" id="dmm:dnm_090170"/>
<dbReference type="SUPFAM" id="SSF51338">
    <property type="entry name" value="Composite domain of metallo-dependent hydrolases"/>
    <property type="match status" value="1"/>
</dbReference>
<dbReference type="GO" id="GO:0019213">
    <property type="term" value="F:deacetylase activity"/>
    <property type="evidence" value="ECO:0007669"/>
    <property type="project" value="InterPro"/>
</dbReference>
<keyword evidence="3" id="KW-1185">Reference proteome</keyword>
<gene>
    <name evidence="2" type="ORF">dnm_090170</name>
</gene>
<dbReference type="InterPro" id="IPR032466">
    <property type="entry name" value="Metal_Hydrolase"/>
</dbReference>
<dbReference type="Gene3D" id="2.30.40.10">
    <property type="entry name" value="Urease, subunit C, domain 1"/>
    <property type="match status" value="1"/>
</dbReference>
<dbReference type="PANTHER" id="PTHR42717:SF1">
    <property type="entry name" value="IMIDAZOLONEPROPIONASE AND RELATED AMIDOHYDROLASES"/>
    <property type="match status" value="1"/>
</dbReference>
<dbReference type="PANTHER" id="PTHR42717">
    <property type="entry name" value="DIHYDROOROTASE-RELATED"/>
    <property type="match status" value="1"/>
</dbReference>